<evidence type="ECO:0000256" key="5">
    <source>
        <dbReference type="ARBA" id="ARBA00023136"/>
    </source>
</evidence>
<dbReference type="Proteomes" id="UP001217178">
    <property type="component" value="Unassembled WGS sequence"/>
</dbReference>
<comment type="subcellular location">
    <subcellularLocation>
        <location evidence="1">Cell membrane</location>
        <topology evidence="1">Multi-pass membrane protein</topology>
    </subcellularLocation>
</comment>
<feature type="transmembrane region" description="Helical" evidence="7">
    <location>
        <begin position="104"/>
        <end position="125"/>
    </location>
</feature>
<evidence type="ECO:0000256" key="7">
    <source>
        <dbReference type="SAM" id="Phobius"/>
    </source>
</evidence>
<protein>
    <submittedName>
        <fullName evidence="9">TraM recognition domain-containing protein</fullName>
    </submittedName>
</protein>
<comment type="caution">
    <text evidence="9">The sequence shown here is derived from an EMBL/GenBank/DDBJ whole genome shotgun (WGS) entry which is preliminary data.</text>
</comment>
<gene>
    <name evidence="9" type="ORF">PSI23_19340</name>
</gene>
<keyword evidence="10" id="KW-1185">Reference proteome</keyword>
<dbReference type="PANTHER" id="PTHR37937">
    <property type="entry name" value="CONJUGATIVE TRANSFER: DNA TRANSPORT"/>
    <property type="match status" value="1"/>
</dbReference>
<dbReference type="Gene3D" id="3.40.50.300">
    <property type="entry name" value="P-loop containing nucleotide triphosphate hydrolases"/>
    <property type="match status" value="2"/>
</dbReference>
<dbReference type="InterPro" id="IPR051539">
    <property type="entry name" value="T4SS-coupling_protein"/>
</dbReference>
<dbReference type="InterPro" id="IPR027417">
    <property type="entry name" value="P-loop_NTPase"/>
</dbReference>
<dbReference type="RefSeq" id="WP_273556611.1">
    <property type="nucleotide sequence ID" value="NZ_JAQRFI010000077.1"/>
</dbReference>
<keyword evidence="3 7" id="KW-0812">Transmembrane</keyword>
<keyword evidence="5 7" id="KW-0472">Membrane</keyword>
<feature type="transmembrane region" description="Helical" evidence="7">
    <location>
        <begin position="17"/>
        <end position="41"/>
    </location>
</feature>
<evidence type="ECO:0000256" key="1">
    <source>
        <dbReference type="ARBA" id="ARBA00004651"/>
    </source>
</evidence>
<keyword evidence="4 7" id="KW-1133">Transmembrane helix</keyword>
<feature type="domain" description="TraD/TraG TraM recognition site" evidence="8">
    <location>
        <begin position="453"/>
        <end position="579"/>
    </location>
</feature>
<dbReference type="Pfam" id="PF12696">
    <property type="entry name" value="TraG-D_C"/>
    <property type="match status" value="1"/>
</dbReference>
<organism evidence="9 10">
    <name type="scientific">Xenorhabdus yunnanensis</name>
    <dbReference type="NCBI Taxonomy" id="3025878"/>
    <lineage>
        <taxon>Bacteria</taxon>
        <taxon>Pseudomonadati</taxon>
        <taxon>Pseudomonadota</taxon>
        <taxon>Gammaproteobacteria</taxon>
        <taxon>Enterobacterales</taxon>
        <taxon>Morganellaceae</taxon>
        <taxon>Xenorhabdus</taxon>
    </lineage>
</organism>
<evidence type="ECO:0000256" key="4">
    <source>
        <dbReference type="ARBA" id="ARBA00022989"/>
    </source>
</evidence>
<accession>A0ABT5LJT6</accession>
<proteinExistence type="predicted"/>
<dbReference type="PANTHER" id="PTHR37937:SF1">
    <property type="entry name" value="CONJUGATIVE TRANSFER: DNA TRANSPORT"/>
    <property type="match status" value="1"/>
</dbReference>
<dbReference type="EMBL" id="JAQRFI010000077">
    <property type="protein sequence ID" value="MDC9591382.1"/>
    <property type="molecule type" value="Genomic_DNA"/>
</dbReference>
<dbReference type="SUPFAM" id="SSF52540">
    <property type="entry name" value="P-loop containing nucleoside triphosphate hydrolases"/>
    <property type="match status" value="1"/>
</dbReference>
<keyword evidence="2" id="KW-1003">Cell membrane</keyword>
<evidence type="ECO:0000313" key="10">
    <source>
        <dbReference type="Proteomes" id="UP001217178"/>
    </source>
</evidence>
<name>A0ABT5LJT6_9GAMM</name>
<evidence type="ECO:0000256" key="6">
    <source>
        <dbReference type="SAM" id="MobiDB-lite"/>
    </source>
</evidence>
<sequence>MSKLSHEIYQFYQSHDWLFNVVTAEWFTVCCVGFMLSLILANVRGFLGHMGLVGLSAEQLRKARELNRDADGKRVNLTGAQKANLDHPPKGLYFRRRCYQFAEFLVLLLGGAGVLFYLINVGALMLVNDKAIINLLLSEARFYPLFWLIGGVVVGSLTANLTHFWFLRDFLAKKDAEVNRRVIESRSKHKGRTGELSDARSLQFASVPDFNPTDYFNLAMAKDAVFLGLDEQRRPITLPRQIWVKSNIQIMGSVGSGKGVLACGALAQCARNFNDAVIVFDPKNDEFAPHVLHRQTDKFLLLDLRQGKPAQLNIFRDLSAYQLNELLVSGFSLGRRGDNADFYRDNDRQAVRMLSSQFEQGADVAALLEAAQCLPQKVRESASGFMTLLQELCSLSVLQTREGVDLKDFILNGGCLYVVGSLRDESVIMLQKMLFVRCLQIIEERDRLQATTHVNIFLDEFKYLLSKSSLEALGTVRDKNCNILLTHQSLGDFGQCGADMKPEVAQATVIDNTPIKWIYRMKDYKVAEWVSKQTGQILVDSERRNLSTETGNVELMSTETTVFKEKRELIDTNTIQHLPDGAALMIGVGLARIAYSKPIKTVRRAIALTEYPPLKRPDFHFSAGGPVTSFPDPLSENPPRKDSASAPATQADFNPETDNHGWR</sequence>
<dbReference type="InterPro" id="IPR032689">
    <property type="entry name" value="TraG-D_C"/>
</dbReference>
<reference evidence="9 10" key="1">
    <citation type="submission" date="2023-02" db="EMBL/GenBank/DDBJ databases">
        <title>Entomopathogenic bacteria.</title>
        <authorList>
            <person name="Machado R.A."/>
        </authorList>
    </citation>
    <scope>NUCLEOTIDE SEQUENCE [LARGE SCALE GENOMIC DNA]</scope>
    <source>
        <strain evidence="9 10">XENO-10</strain>
    </source>
</reference>
<evidence type="ECO:0000259" key="8">
    <source>
        <dbReference type="Pfam" id="PF12696"/>
    </source>
</evidence>
<feature type="transmembrane region" description="Helical" evidence="7">
    <location>
        <begin position="145"/>
        <end position="167"/>
    </location>
</feature>
<evidence type="ECO:0000313" key="9">
    <source>
        <dbReference type="EMBL" id="MDC9591382.1"/>
    </source>
</evidence>
<evidence type="ECO:0000256" key="3">
    <source>
        <dbReference type="ARBA" id="ARBA00022692"/>
    </source>
</evidence>
<feature type="region of interest" description="Disordered" evidence="6">
    <location>
        <begin position="622"/>
        <end position="663"/>
    </location>
</feature>
<evidence type="ECO:0000256" key="2">
    <source>
        <dbReference type="ARBA" id="ARBA00022475"/>
    </source>
</evidence>